<evidence type="ECO:0000256" key="11">
    <source>
        <dbReference type="ARBA" id="ARBA00023284"/>
    </source>
</evidence>
<dbReference type="Gene3D" id="1.20.1440.130">
    <property type="entry name" value="VKOR domain"/>
    <property type="match status" value="1"/>
</dbReference>
<dbReference type="InterPro" id="IPR012932">
    <property type="entry name" value="VKOR"/>
</dbReference>
<evidence type="ECO:0000256" key="6">
    <source>
        <dbReference type="ARBA" id="ARBA00022824"/>
    </source>
</evidence>
<dbReference type="CDD" id="cd12917">
    <property type="entry name" value="VKOR_euk"/>
    <property type="match status" value="1"/>
</dbReference>
<keyword evidence="14" id="KW-1185">Reference proteome</keyword>
<feature type="transmembrane region" description="Helical" evidence="12">
    <location>
        <begin position="134"/>
        <end position="156"/>
    </location>
</feature>
<dbReference type="SMART" id="SM00756">
    <property type="entry name" value="VKc"/>
    <property type="match status" value="1"/>
</dbReference>
<keyword evidence="7 12" id="KW-1133">Transmembrane helix</keyword>
<evidence type="ECO:0000256" key="12">
    <source>
        <dbReference type="SAM" id="Phobius"/>
    </source>
</evidence>
<keyword evidence="9 12" id="KW-0472">Membrane</keyword>
<evidence type="ECO:0000256" key="10">
    <source>
        <dbReference type="ARBA" id="ARBA00023157"/>
    </source>
</evidence>
<proteinExistence type="inferred from homology"/>
<keyword evidence="11" id="KW-0676">Redox-active center</keyword>
<evidence type="ECO:0000256" key="2">
    <source>
        <dbReference type="ARBA" id="ARBA00006214"/>
    </source>
</evidence>
<keyword evidence="4 12" id="KW-0812">Transmembrane</keyword>
<feature type="domain" description="Vitamin K epoxide reductase" evidence="13">
    <location>
        <begin position="8"/>
        <end position="156"/>
    </location>
</feature>
<gene>
    <name evidence="15" type="primary">LOC106465429</name>
</gene>
<evidence type="ECO:0000256" key="3">
    <source>
        <dbReference type="ARBA" id="ARBA00012278"/>
    </source>
</evidence>
<comment type="similarity">
    <text evidence="2">Belongs to the VKOR family.</text>
</comment>
<sequence>MAAVGVRLRKLRMVSAIICVLGLILSFYAYYVEMEKEHNKNYKALCDISDHMSCSTVFTSKYGRGFGLLSYIVGSDSQLNIPNSLFGIVFYILQMALGQSTNPFLTKVEISSAFVSNLGSLYLAYILYFILHDFCVLCVSTYVVNALLLACACYKLGKLQAVRLKQEKKEE</sequence>
<evidence type="ECO:0000256" key="5">
    <source>
        <dbReference type="ARBA" id="ARBA00022719"/>
    </source>
</evidence>
<evidence type="ECO:0000313" key="15">
    <source>
        <dbReference type="RefSeq" id="XP_013781109.1"/>
    </source>
</evidence>
<keyword evidence="5" id="KW-0874">Quinone</keyword>
<evidence type="ECO:0000256" key="4">
    <source>
        <dbReference type="ARBA" id="ARBA00022692"/>
    </source>
</evidence>
<dbReference type="Proteomes" id="UP000694941">
    <property type="component" value="Unplaced"/>
</dbReference>
<dbReference type="InterPro" id="IPR042406">
    <property type="entry name" value="VKORC1/VKORC1L1"/>
</dbReference>
<keyword evidence="10" id="KW-1015">Disulfide bond</keyword>
<dbReference type="InterPro" id="IPR038354">
    <property type="entry name" value="VKOR_sf"/>
</dbReference>
<evidence type="ECO:0000256" key="9">
    <source>
        <dbReference type="ARBA" id="ARBA00023136"/>
    </source>
</evidence>
<reference evidence="15" key="1">
    <citation type="submission" date="2025-08" db="UniProtKB">
        <authorList>
            <consortium name="RefSeq"/>
        </authorList>
    </citation>
    <scope>IDENTIFICATION</scope>
    <source>
        <tissue evidence="15">Muscle</tissue>
    </source>
</reference>
<evidence type="ECO:0000256" key="7">
    <source>
        <dbReference type="ARBA" id="ARBA00022989"/>
    </source>
</evidence>
<evidence type="ECO:0000256" key="1">
    <source>
        <dbReference type="ARBA" id="ARBA00004477"/>
    </source>
</evidence>
<dbReference type="RefSeq" id="XP_013781109.1">
    <property type="nucleotide sequence ID" value="XM_013925655.2"/>
</dbReference>
<organism evidence="14 15">
    <name type="scientific">Limulus polyphemus</name>
    <name type="common">Atlantic horseshoe crab</name>
    <dbReference type="NCBI Taxonomy" id="6850"/>
    <lineage>
        <taxon>Eukaryota</taxon>
        <taxon>Metazoa</taxon>
        <taxon>Ecdysozoa</taxon>
        <taxon>Arthropoda</taxon>
        <taxon>Chelicerata</taxon>
        <taxon>Merostomata</taxon>
        <taxon>Xiphosura</taxon>
        <taxon>Limulidae</taxon>
        <taxon>Limulus</taxon>
    </lineage>
</organism>
<feature type="transmembrane region" description="Helical" evidence="12">
    <location>
        <begin position="12"/>
        <end position="31"/>
    </location>
</feature>
<keyword evidence="8" id="KW-0560">Oxidoreductase</keyword>
<evidence type="ECO:0000313" key="14">
    <source>
        <dbReference type="Proteomes" id="UP000694941"/>
    </source>
</evidence>
<dbReference type="EC" id="1.17.4.4" evidence="3"/>
<accession>A0ABM1BFR9</accession>
<evidence type="ECO:0000256" key="8">
    <source>
        <dbReference type="ARBA" id="ARBA00023002"/>
    </source>
</evidence>
<dbReference type="Pfam" id="PF07884">
    <property type="entry name" value="VKOR"/>
    <property type="match status" value="1"/>
</dbReference>
<evidence type="ECO:0000259" key="13">
    <source>
        <dbReference type="SMART" id="SM00756"/>
    </source>
</evidence>
<dbReference type="PANTHER" id="PTHR14519">
    <property type="entry name" value="VITAMIN K EPOXIDE REDUCTASE COMPLEX, SUBUNIT 1"/>
    <property type="match status" value="1"/>
</dbReference>
<keyword evidence="6" id="KW-0256">Endoplasmic reticulum</keyword>
<protein>
    <recommendedName>
        <fullName evidence="3">vitamin-K-epoxide reductase (warfarin-sensitive)</fullName>
        <ecNumber evidence="3">1.17.4.4</ecNumber>
    </recommendedName>
</protein>
<comment type="subcellular location">
    <subcellularLocation>
        <location evidence="1">Endoplasmic reticulum membrane</location>
        <topology evidence="1">Multi-pass membrane protein</topology>
    </subcellularLocation>
</comment>
<dbReference type="PANTHER" id="PTHR14519:SF8">
    <property type="entry name" value="VITAMIN K EPOXIDE REDUCTASE COMPLEX SUBUNIT 1"/>
    <property type="match status" value="1"/>
</dbReference>
<dbReference type="GeneID" id="106465429"/>
<name>A0ABM1BFR9_LIMPO</name>